<dbReference type="AlphaFoldDB" id="A0ABD0YBZ2"/>
<evidence type="ECO:0000256" key="1">
    <source>
        <dbReference type="SAM" id="MobiDB-lite"/>
    </source>
</evidence>
<evidence type="ECO:0000313" key="3">
    <source>
        <dbReference type="Proteomes" id="UP001558652"/>
    </source>
</evidence>
<accession>A0ABD0YBZ2</accession>
<feature type="region of interest" description="Disordered" evidence="1">
    <location>
        <begin position="52"/>
        <end position="360"/>
    </location>
</feature>
<feature type="compositionally biased region" description="Polar residues" evidence="1">
    <location>
        <begin position="493"/>
        <end position="505"/>
    </location>
</feature>
<feature type="compositionally biased region" description="Basic and acidic residues" evidence="1">
    <location>
        <begin position="464"/>
        <end position="473"/>
    </location>
</feature>
<feature type="compositionally biased region" description="Basic and acidic residues" evidence="1">
    <location>
        <begin position="124"/>
        <end position="148"/>
    </location>
</feature>
<evidence type="ECO:0000313" key="2">
    <source>
        <dbReference type="EMBL" id="KAL1128836.1"/>
    </source>
</evidence>
<dbReference type="Proteomes" id="UP001558652">
    <property type="component" value="Unassembled WGS sequence"/>
</dbReference>
<protein>
    <submittedName>
        <fullName evidence="2">Uncharacterized protein</fullName>
    </submittedName>
</protein>
<name>A0ABD0YBZ2_9HEMI</name>
<comment type="caution">
    <text evidence="2">The sequence shown here is derived from an EMBL/GenBank/DDBJ whole genome shotgun (WGS) entry which is preliminary data.</text>
</comment>
<feature type="compositionally biased region" description="Polar residues" evidence="1">
    <location>
        <begin position="195"/>
        <end position="213"/>
    </location>
</feature>
<dbReference type="EMBL" id="JBFDAA010000009">
    <property type="protein sequence ID" value="KAL1128836.1"/>
    <property type="molecule type" value="Genomic_DNA"/>
</dbReference>
<proteinExistence type="predicted"/>
<feature type="compositionally biased region" description="Basic residues" evidence="1">
    <location>
        <begin position="312"/>
        <end position="321"/>
    </location>
</feature>
<feature type="compositionally biased region" description="Basic and acidic residues" evidence="1">
    <location>
        <begin position="234"/>
        <end position="279"/>
    </location>
</feature>
<feature type="compositionally biased region" description="Basic and acidic residues" evidence="1">
    <location>
        <begin position="81"/>
        <end position="94"/>
    </location>
</feature>
<feature type="compositionally biased region" description="Low complexity" evidence="1">
    <location>
        <begin position="481"/>
        <end position="492"/>
    </location>
</feature>
<feature type="compositionally biased region" description="Basic residues" evidence="1">
    <location>
        <begin position="95"/>
        <end position="104"/>
    </location>
</feature>
<feature type="compositionally biased region" description="Acidic residues" evidence="1">
    <location>
        <begin position="348"/>
        <end position="357"/>
    </location>
</feature>
<keyword evidence="3" id="KW-1185">Reference proteome</keyword>
<feature type="compositionally biased region" description="Gly residues" evidence="1">
    <location>
        <begin position="165"/>
        <end position="181"/>
    </location>
</feature>
<feature type="region of interest" description="Disordered" evidence="1">
    <location>
        <begin position="462"/>
        <end position="505"/>
    </location>
</feature>
<reference evidence="2 3" key="1">
    <citation type="submission" date="2024-07" db="EMBL/GenBank/DDBJ databases">
        <title>Chromosome-level genome assembly of the water stick insect Ranatra chinensis (Heteroptera: Nepidae).</title>
        <authorList>
            <person name="Liu X."/>
        </authorList>
    </citation>
    <scope>NUCLEOTIDE SEQUENCE [LARGE SCALE GENOMIC DNA]</scope>
    <source>
        <strain evidence="2">Cailab_2021Rc</strain>
        <tissue evidence="2">Muscle</tissue>
    </source>
</reference>
<organism evidence="2 3">
    <name type="scientific">Ranatra chinensis</name>
    <dbReference type="NCBI Taxonomy" id="642074"/>
    <lineage>
        <taxon>Eukaryota</taxon>
        <taxon>Metazoa</taxon>
        <taxon>Ecdysozoa</taxon>
        <taxon>Arthropoda</taxon>
        <taxon>Hexapoda</taxon>
        <taxon>Insecta</taxon>
        <taxon>Pterygota</taxon>
        <taxon>Neoptera</taxon>
        <taxon>Paraneoptera</taxon>
        <taxon>Hemiptera</taxon>
        <taxon>Heteroptera</taxon>
        <taxon>Panheteroptera</taxon>
        <taxon>Nepomorpha</taxon>
        <taxon>Nepidae</taxon>
        <taxon>Ranatrinae</taxon>
        <taxon>Ranatra</taxon>
    </lineage>
</organism>
<gene>
    <name evidence="2" type="ORF">AAG570_013370</name>
</gene>
<feature type="compositionally biased region" description="Basic and acidic residues" evidence="1">
    <location>
        <begin position="325"/>
        <end position="347"/>
    </location>
</feature>
<feature type="region of interest" description="Disordered" evidence="1">
    <location>
        <begin position="1"/>
        <end position="26"/>
    </location>
</feature>
<sequence>MAISRNRFGPTNSKQETIEHDESSDLEATMEVTGLLSDRLLPVNAEPVQVMMVMTSDDTKTNGMPPAKYSPRQGKKPNGRKAPDRKVPEEERVIGHRHVPTGRRKGSDTVIEGNMEAVADGMGSDDRGSNTDSSNKERNVIGGSDREGNSSGTNENGDTNISSGNDGGSNIGSSGNDGGSNIGSSGNGADDSQHDSIATGNSEESNAGAGNNPENSDNGSDNEGGGTGTPPPGEGHETPDKRDKTGSDEEEHHREEQSRSRDEQRPQKEDKSRGREVPPHLHVKRHQYGDEEEEDPRPARVLNLRTKLVAKPQRKVRRRLGIKSSAKDGGGDGEREGEDKGEKRKEDEGSEEEESEQEALTVTLENLTLVEGGQIEATQLSIVPALDTPRAPHRLLTPTKYRPKRNNYEKATQTAVDTHLSKSRVNRRSLEERPKWGVNRPERCYLKASQRSLRCLAYLRKRAAPKDSREDSRSPSPLNQSKSSYSESSNRSMNRGTGMANNNKRTISQSSIGVCTPRIIQVLPPSGVASNLSAGKRCLSIRGNIGVMNGSRMTNRPQMVPIEKQHLQQSGFEHQQITSVQEVLYQLTALKHGLQMKQQEWEVSRSQTPYSEISTK</sequence>